<dbReference type="Proteomes" id="UP001066276">
    <property type="component" value="Chromosome 2_1"/>
</dbReference>
<protein>
    <submittedName>
        <fullName evidence="1">Uncharacterized protein</fullName>
    </submittedName>
</protein>
<dbReference type="AlphaFoldDB" id="A0AAV7VD53"/>
<keyword evidence="2" id="KW-1185">Reference proteome</keyword>
<organism evidence="1 2">
    <name type="scientific">Pleurodeles waltl</name>
    <name type="common">Iberian ribbed newt</name>
    <dbReference type="NCBI Taxonomy" id="8319"/>
    <lineage>
        <taxon>Eukaryota</taxon>
        <taxon>Metazoa</taxon>
        <taxon>Chordata</taxon>
        <taxon>Craniata</taxon>
        <taxon>Vertebrata</taxon>
        <taxon>Euteleostomi</taxon>
        <taxon>Amphibia</taxon>
        <taxon>Batrachia</taxon>
        <taxon>Caudata</taxon>
        <taxon>Salamandroidea</taxon>
        <taxon>Salamandridae</taxon>
        <taxon>Pleurodelinae</taxon>
        <taxon>Pleurodeles</taxon>
    </lineage>
</organism>
<evidence type="ECO:0000313" key="1">
    <source>
        <dbReference type="EMBL" id="KAJ1198356.1"/>
    </source>
</evidence>
<accession>A0AAV7VD53</accession>
<gene>
    <name evidence="1" type="ORF">NDU88_002197</name>
</gene>
<evidence type="ECO:0000313" key="2">
    <source>
        <dbReference type="Proteomes" id="UP001066276"/>
    </source>
</evidence>
<dbReference type="EMBL" id="JANPWB010000003">
    <property type="protein sequence ID" value="KAJ1198356.1"/>
    <property type="molecule type" value="Genomic_DNA"/>
</dbReference>
<sequence length="70" mass="8416">MVYNALRNMAQRERVKKKKRWRPRLLKNISRDETQRSVSDFINGKVTHATEQHTYQYVKVIGLEPDEDQN</sequence>
<name>A0AAV7VD53_PLEWA</name>
<comment type="caution">
    <text evidence="1">The sequence shown here is derived from an EMBL/GenBank/DDBJ whole genome shotgun (WGS) entry which is preliminary data.</text>
</comment>
<proteinExistence type="predicted"/>
<reference evidence="1" key="1">
    <citation type="journal article" date="2022" name="bioRxiv">
        <title>Sequencing and chromosome-scale assembly of the giantPleurodeles waltlgenome.</title>
        <authorList>
            <person name="Brown T."/>
            <person name="Elewa A."/>
            <person name="Iarovenko S."/>
            <person name="Subramanian E."/>
            <person name="Araus A.J."/>
            <person name="Petzold A."/>
            <person name="Susuki M."/>
            <person name="Suzuki K.-i.T."/>
            <person name="Hayashi T."/>
            <person name="Toyoda A."/>
            <person name="Oliveira C."/>
            <person name="Osipova E."/>
            <person name="Leigh N.D."/>
            <person name="Simon A."/>
            <person name="Yun M.H."/>
        </authorList>
    </citation>
    <scope>NUCLEOTIDE SEQUENCE</scope>
    <source>
        <strain evidence="1">20211129_DDA</strain>
        <tissue evidence="1">Liver</tissue>
    </source>
</reference>